<name>A0A8J2LM98_9HEXA</name>
<dbReference type="Proteomes" id="UP000708208">
    <property type="component" value="Unassembled WGS sequence"/>
</dbReference>
<dbReference type="OrthoDB" id="6614320at2759"/>
<accession>A0A8J2LM98</accession>
<sequence>CETRPCEVIPLKWVSADTKSCKWPLKNVKSAISNQTAPQSNWEDWAIKLVYLADSVKEANLKRQKYLETSNIDSSDDEPTVGIRKPRKAKFIPNAPGEETLNDNFTFQPLDNSGFASSPESVARVDNFELPIPTSALNTEDRFDHQGLLYSTIPITHAVPIVPETDRAIPGTSAGPIAGYHQAKNNVL</sequence>
<evidence type="ECO:0000313" key="1">
    <source>
        <dbReference type="EMBL" id="CAG7824870.1"/>
    </source>
</evidence>
<gene>
    <name evidence="1" type="ORF">AFUS01_LOCUS35006</name>
</gene>
<protein>
    <submittedName>
        <fullName evidence="1">Uncharacterized protein</fullName>
    </submittedName>
</protein>
<reference evidence="1" key="1">
    <citation type="submission" date="2021-06" db="EMBL/GenBank/DDBJ databases">
        <authorList>
            <person name="Hodson N. C."/>
            <person name="Mongue J. A."/>
            <person name="Jaron S. K."/>
        </authorList>
    </citation>
    <scope>NUCLEOTIDE SEQUENCE</scope>
</reference>
<organism evidence="1 2">
    <name type="scientific">Allacma fusca</name>
    <dbReference type="NCBI Taxonomy" id="39272"/>
    <lineage>
        <taxon>Eukaryota</taxon>
        <taxon>Metazoa</taxon>
        <taxon>Ecdysozoa</taxon>
        <taxon>Arthropoda</taxon>
        <taxon>Hexapoda</taxon>
        <taxon>Collembola</taxon>
        <taxon>Symphypleona</taxon>
        <taxon>Sminthuridae</taxon>
        <taxon>Allacma</taxon>
    </lineage>
</organism>
<proteinExistence type="predicted"/>
<keyword evidence="2" id="KW-1185">Reference proteome</keyword>
<dbReference type="AlphaFoldDB" id="A0A8J2LM98"/>
<evidence type="ECO:0000313" key="2">
    <source>
        <dbReference type="Proteomes" id="UP000708208"/>
    </source>
</evidence>
<feature type="non-terminal residue" evidence="1">
    <location>
        <position position="188"/>
    </location>
</feature>
<dbReference type="EMBL" id="CAJVCH010534292">
    <property type="protein sequence ID" value="CAG7824870.1"/>
    <property type="molecule type" value="Genomic_DNA"/>
</dbReference>
<comment type="caution">
    <text evidence="1">The sequence shown here is derived from an EMBL/GenBank/DDBJ whole genome shotgun (WGS) entry which is preliminary data.</text>
</comment>
<feature type="non-terminal residue" evidence="1">
    <location>
        <position position="1"/>
    </location>
</feature>